<evidence type="ECO:0000313" key="3">
    <source>
        <dbReference type="EMBL" id="ESZ98077.1"/>
    </source>
</evidence>
<keyword evidence="2" id="KW-0812">Transmembrane</keyword>
<dbReference type="Proteomes" id="UP000019487">
    <property type="component" value="Unassembled WGS sequence"/>
</dbReference>
<organism evidence="3 4">
    <name type="scientific">Sclerotinia borealis (strain F-4128)</name>
    <dbReference type="NCBI Taxonomy" id="1432307"/>
    <lineage>
        <taxon>Eukaryota</taxon>
        <taxon>Fungi</taxon>
        <taxon>Dikarya</taxon>
        <taxon>Ascomycota</taxon>
        <taxon>Pezizomycotina</taxon>
        <taxon>Leotiomycetes</taxon>
        <taxon>Helotiales</taxon>
        <taxon>Sclerotiniaceae</taxon>
        <taxon>Sclerotinia</taxon>
    </lineage>
</organism>
<gene>
    <name evidence="3" type="ORF">SBOR_1533</name>
</gene>
<comment type="caution">
    <text evidence="3">The sequence shown here is derived from an EMBL/GenBank/DDBJ whole genome shotgun (WGS) entry which is preliminary data.</text>
</comment>
<dbReference type="AlphaFoldDB" id="W9CMP8"/>
<keyword evidence="2" id="KW-1133">Transmembrane helix</keyword>
<reference evidence="3 4" key="1">
    <citation type="journal article" date="2014" name="Genome Announc.">
        <title>Draft genome sequence of Sclerotinia borealis, a psychrophilic plant pathogenic fungus.</title>
        <authorList>
            <person name="Mardanov A.V."/>
            <person name="Beletsky A.V."/>
            <person name="Kadnikov V.V."/>
            <person name="Ignatov A.N."/>
            <person name="Ravin N.V."/>
        </authorList>
    </citation>
    <scope>NUCLEOTIDE SEQUENCE [LARGE SCALE GENOMIC DNA]</scope>
    <source>
        <strain evidence="4">F-4157</strain>
    </source>
</reference>
<dbReference type="OrthoDB" id="309640at2759"/>
<name>W9CMP8_SCLBF</name>
<evidence type="ECO:0000256" key="2">
    <source>
        <dbReference type="SAM" id="Phobius"/>
    </source>
</evidence>
<keyword evidence="4" id="KW-1185">Reference proteome</keyword>
<dbReference type="STRING" id="1432307.W9CMP8"/>
<accession>W9CMP8</accession>
<feature type="region of interest" description="Disordered" evidence="1">
    <location>
        <begin position="97"/>
        <end position="142"/>
    </location>
</feature>
<dbReference type="HOGENOM" id="CLU_394310_0_0_1"/>
<feature type="region of interest" description="Disordered" evidence="1">
    <location>
        <begin position="1"/>
        <end position="30"/>
    </location>
</feature>
<evidence type="ECO:0000313" key="4">
    <source>
        <dbReference type="Proteomes" id="UP000019487"/>
    </source>
</evidence>
<sequence length="645" mass="71796">MSLLRNRANIQPRDDVNSDNERTPGEGDKKVLYQTPGIALRSQQLVGQKIPSPRLTQDRRNLARDALAAVRGAGDKLRVIGLLSGLASTPVTDEIPASAASQQVGRPDGLPPVAGLAAANVPTASNQEPVRRTKRFGKAQSRSTNLANDIKNFMPIQLEFTPHLESDRSNEWFQNAYAVLFERIVALAREHFGFQELQSEFHEPWAVEMPDEFLRYCELVAEPDPAVGGWDELLINTESRRFLIVGIIVKILEVKVFAPSLWGNNEEGEELLHGLDRALLDGEGYARQALRSRSIRTLLGGASVTPNFHSDCTTLTAQMILLLGPLFNYLTILPARPNTITPAPAAFYQGLHNIVSSAAYLSICVRISPTIIHIAHLVPGTPYSTDEDTSILQSSWTLSKTIVQHDWNTRHALMEVERANAEGYKLGYETIGRQNSRAGRQATRNFEAIEQQFAAHKPPGYTHRASVKIAVWPVIRRYWAGNGKPGGEMDGQSVYVVTNAGAVFYYKETDKEVTSLFDFVAQKKRVYNVKFRRARDLLSVLALLSLGVFLSLVFTIGWTELVEWVGRIVTRAIECLQDWMSRITGTAHRAYEYSGAHGAEWAYDKASSKAEYVYCKASSRVQGAYDKAASKYSSYEDRFGYGRGE</sequence>
<protein>
    <submittedName>
        <fullName evidence="3">Uncharacterized protein</fullName>
    </submittedName>
</protein>
<evidence type="ECO:0000256" key="1">
    <source>
        <dbReference type="SAM" id="MobiDB-lite"/>
    </source>
</evidence>
<dbReference type="EMBL" id="AYSA01000054">
    <property type="protein sequence ID" value="ESZ98077.1"/>
    <property type="molecule type" value="Genomic_DNA"/>
</dbReference>
<feature type="compositionally biased region" description="Basic and acidic residues" evidence="1">
    <location>
        <begin position="12"/>
        <end position="30"/>
    </location>
</feature>
<feature type="transmembrane region" description="Helical" evidence="2">
    <location>
        <begin position="537"/>
        <end position="558"/>
    </location>
</feature>
<keyword evidence="2" id="KW-0472">Membrane</keyword>
<proteinExistence type="predicted"/>